<feature type="region of interest" description="Disordered" evidence="1">
    <location>
        <begin position="1"/>
        <end position="45"/>
    </location>
</feature>
<dbReference type="EMBL" id="BGPR01006649">
    <property type="protein sequence ID" value="GBN20711.1"/>
    <property type="molecule type" value="Genomic_DNA"/>
</dbReference>
<proteinExistence type="predicted"/>
<dbReference type="Proteomes" id="UP000499080">
    <property type="component" value="Unassembled WGS sequence"/>
</dbReference>
<evidence type="ECO:0000313" key="2">
    <source>
        <dbReference type="EMBL" id="GBN20711.1"/>
    </source>
</evidence>
<feature type="compositionally biased region" description="Basic and acidic residues" evidence="1">
    <location>
        <begin position="1"/>
        <end position="26"/>
    </location>
</feature>
<gene>
    <name evidence="2" type="ORF">AVEN_264484_1</name>
</gene>
<protein>
    <submittedName>
        <fullName evidence="2">Uncharacterized protein</fullName>
    </submittedName>
</protein>
<organism evidence="2 3">
    <name type="scientific">Araneus ventricosus</name>
    <name type="common">Orbweaver spider</name>
    <name type="synonym">Epeira ventricosa</name>
    <dbReference type="NCBI Taxonomy" id="182803"/>
    <lineage>
        <taxon>Eukaryota</taxon>
        <taxon>Metazoa</taxon>
        <taxon>Ecdysozoa</taxon>
        <taxon>Arthropoda</taxon>
        <taxon>Chelicerata</taxon>
        <taxon>Arachnida</taxon>
        <taxon>Araneae</taxon>
        <taxon>Araneomorphae</taxon>
        <taxon>Entelegynae</taxon>
        <taxon>Araneoidea</taxon>
        <taxon>Araneidae</taxon>
        <taxon>Araneus</taxon>
    </lineage>
</organism>
<evidence type="ECO:0000313" key="3">
    <source>
        <dbReference type="Proteomes" id="UP000499080"/>
    </source>
</evidence>
<accession>A0A4Y2M159</accession>
<dbReference type="AlphaFoldDB" id="A0A4Y2M159"/>
<sequence length="156" mass="17331">MKDSSDEASEMRVSERNVNKQFEIHKPSCNPGTPHGGTASSRVRSHRISKRVLASPGALGPSTSNGRAVAVISIRTPASVLELLQRLSFNARECLRRTGVTLLRLQSVDISFPRSFKIRRISILGKYKKDTYCSFRNNEPGTFGRSYYGKGWQAVS</sequence>
<name>A0A4Y2M159_ARAVE</name>
<reference evidence="2 3" key="1">
    <citation type="journal article" date="2019" name="Sci. Rep.">
        <title>Orb-weaving spider Araneus ventricosus genome elucidates the spidroin gene catalogue.</title>
        <authorList>
            <person name="Kono N."/>
            <person name="Nakamura H."/>
            <person name="Ohtoshi R."/>
            <person name="Moran D.A.P."/>
            <person name="Shinohara A."/>
            <person name="Yoshida Y."/>
            <person name="Fujiwara M."/>
            <person name="Mori M."/>
            <person name="Tomita M."/>
            <person name="Arakawa K."/>
        </authorList>
    </citation>
    <scope>NUCLEOTIDE SEQUENCE [LARGE SCALE GENOMIC DNA]</scope>
</reference>
<keyword evidence="3" id="KW-1185">Reference proteome</keyword>
<comment type="caution">
    <text evidence="2">The sequence shown here is derived from an EMBL/GenBank/DDBJ whole genome shotgun (WGS) entry which is preliminary data.</text>
</comment>
<evidence type="ECO:0000256" key="1">
    <source>
        <dbReference type="SAM" id="MobiDB-lite"/>
    </source>
</evidence>